<feature type="transmembrane region" description="Helical" evidence="2">
    <location>
        <begin position="73"/>
        <end position="93"/>
    </location>
</feature>
<keyword evidence="3" id="KW-1185">Reference proteome</keyword>
<feature type="region of interest" description="Disordered" evidence="1">
    <location>
        <begin position="324"/>
        <end position="355"/>
    </location>
</feature>
<dbReference type="RefSeq" id="XP_048262521.1">
    <property type="nucleotide sequence ID" value="XM_048406564.1"/>
</dbReference>
<gene>
    <name evidence="4" type="primary">LOC100644468</name>
</gene>
<dbReference type="AlphaFoldDB" id="A0A9C6SKB3"/>
<feature type="compositionally biased region" description="Basic and acidic residues" evidence="1">
    <location>
        <begin position="333"/>
        <end position="355"/>
    </location>
</feature>
<evidence type="ECO:0000256" key="1">
    <source>
        <dbReference type="SAM" id="MobiDB-lite"/>
    </source>
</evidence>
<name>A0A9C6SKB3_BOMTE</name>
<evidence type="ECO:0000313" key="4">
    <source>
        <dbReference type="RefSeq" id="XP_048262521.1"/>
    </source>
</evidence>
<reference evidence="4" key="1">
    <citation type="submission" date="2025-08" db="UniProtKB">
        <authorList>
            <consortium name="RefSeq"/>
        </authorList>
    </citation>
    <scope>IDENTIFICATION</scope>
</reference>
<accession>A0A9C6SKB3</accession>
<evidence type="ECO:0000313" key="3">
    <source>
        <dbReference type="Proteomes" id="UP000835206"/>
    </source>
</evidence>
<keyword evidence="2" id="KW-1133">Transmembrane helix</keyword>
<dbReference type="OrthoDB" id="7700285at2759"/>
<keyword evidence="2" id="KW-0472">Membrane</keyword>
<sequence>MEKSNRQINACYYAHVYRISTFLTDCSVRSPVTQLISKHDFSISIASAATLLQVQSPSNNVRYHVPITMEMKCVVFMYFILFPLLLLTTEVYLHGFKGEVTTDDTNLGGCAYLHCGGDDVCVHRKFRCKDPPCPSMLYCARSRTESLRGPSTCDTVHCTNGYVCMLKVRRCHWDEKCEQQIARCVTQKEYYEGPASCAGFKCPQGNHCILRESFCANPPCKLIKSCMKNKEVQHLFVRCRNLGCSSEYECFLRRPEGNCSIPLCKHTPDCIMPKENEMANERCRGWICPQRQTCSAEIVGSCETDDCNIKRTCHEVHVPEANDSASSFSRRSLKNEDGDPRNDSEILTKSDQENGVERRGIPVSWLNHLKSKTELDAIELWRESVEEQEDFKQFQDWLQSIKEILGSGAYGDWLEEILSSRGKELRKWLQASHGNLDAMGPILPGQERPTTLTENLYSVRGTMNMLPFDDKKGIEEIESFLRERNLTHILEKILVPSRILLPPYAALEAALLNNVRESSPSPFFNYLLKYAPYVGNQFLSSRPQKIENAYDQQYLVVPVKNMKELTNSPIIDYNPTIRHHHGTISENGKVSDVRDNFSSFNVPEKQMNLSSTRDELSSLWTGLYKNFEKTSPKEETHSVEDSIGLSEDKRLMVKAQHFDDIPVDLLEKFLKFLNSMQFSPIENVSQTFDEKPIEEYRKENLPKAPRNEKHDGDFEWSSIIHSQNNEDTFRNKNAEENANQFSFPNDDYGNFTDMIEPGVKTFFNKLDNIQPFSYSDQSNDVQSQLSFPQIDNTNNEEMNLNLFLELNRESLLPYVQTLMEMMNEENDTFDTEETELNFDESSLNTSFLNSEQVIVNETNKYYNESKSSGIESSNIFLKNVLNNVNDVHNSRILEEETYDQILPTNQTETASSNLKPEKKSRTPELIYANEEPTIRSFYNLPSYGAGNGDIGLQDYTYVEYGRTKLVMGNPLNNVTVNMTVLYV</sequence>
<dbReference type="KEGG" id="bter:100644468"/>
<proteinExistence type="predicted"/>
<dbReference type="GeneID" id="100644468"/>
<organism evidence="3 4">
    <name type="scientific">Bombus terrestris</name>
    <name type="common">Buff-tailed bumblebee</name>
    <name type="synonym">Apis terrestris</name>
    <dbReference type="NCBI Taxonomy" id="30195"/>
    <lineage>
        <taxon>Eukaryota</taxon>
        <taxon>Metazoa</taxon>
        <taxon>Ecdysozoa</taxon>
        <taxon>Arthropoda</taxon>
        <taxon>Hexapoda</taxon>
        <taxon>Insecta</taxon>
        <taxon>Pterygota</taxon>
        <taxon>Neoptera</taxon>
        <taxon>Endopterygota</taxon>
        <taxon>Hymenoptera</taxon>
        <taxon>Apocrita</taxon>
        <taxon>Aculeata</taxon>
        <taxon>Apoidea</taxon>
        <taxon>Anthophila</taxon>
        <taxon>Apidae</taxon>
        <taxon>Bombus</taxon>
        <taxon>Bombus</taxon>
    </lineage>
</organism>
<dbReference type="Proteomes" id="UP000835206">
    <property type="component" value="Chromosome 6"/>
</dbReference>
<protein>
    <submittedName>
        <fullName evidence="4">LOW QUALITY PROTEIN: uncharacterized protein LOC100644468</fullName>
    </submittedName>
</protein>
<keyword evidence="2" id="KW-0812">Transmembrane</keyword>
<evidence type="ECO:0000256" key="2">
    <source>
        <dbReference type="SAM" id="Phobius"/>
    </source>
</evidence>